<dbReference type="GO" id="GO:0003700">
    <property type="term" value="F:DNA-binding transcription factor activity"/>
    <property type="evidence" value="ECO:0007669"/>
    <property type="project" value="InterPro"/>
</dbReference>
<dbReference type="GO" id="GO:0003677">
    <property type="term" value="F:DNA binding"/>
    <property type="evidence" value="ECO:0007669"/>
    <property type="project" value="UniProtKB-KW"/>
</dbReference>
<dbReference type="SMART" id="SM00345">
    <property type="entry name" value="HTH_GNTR"/>
    <property type="match status" value="1"/>
</dbReference>
<dbReference type="STRING" id="946333.A4W93_15345"/>
<keyword evidence="7" id="KW-1185">Reference proteome</keyword>
<keyword evidence="4" id="KW-0238">DNA-binding</keyword>
<evidence type="ECO:0000313" key="7">
    <source>
        <dbReference type="Proteomes" id="UP000193427"/>
    </source>
</evidence>
<evidence type="ECO:0000256" key="5">
    <source>
        <dbReference type="ARBA" id="ARBA00023163"/>
    </source>
</evidence>
<gene>
    <name evidence="6" type="ORF">A4W93_15345</name>
</gene>
<evidence type="ECO:0000256" key="4">
    <source>
        <dbReference type="ARBA" id="ARBA00023125"/>
    </source>
</evidence>
<keyword evidence="5" id="KW-0804">Transcription</keyword>
<dbReference type="OrthoDB" id="9804020at2"/>
<evidence type="ECO:0000256" key="1">
    <source>
        <dbReference type="ARBA" id="ARBA00005384"/>
    </source>
</evidence>
<organism evidence="6 7">
    <name type="scientific">Piscinibacter gummiphilus</name>
    <dbReference type="NCBI Taxonomy" id="946333"/>
    <lineage>
        <taxon>Bacteria</taxon>
        <taxon>Pseudomonadati</taxon>
        <taxon>Pseudomonadota</taxon>
        <taxon>Betaproteobacteria</taxon>
        <taxon>Burkholderiales</taxon>
        <taxon>Sphaerotilaceae</taxon>
        <taxon>Piscinibacter</taxon>
    </lineage>
</organism>
<dbReference type="PANTHER" id="PTHR46577:SF2">
    <property type="entry name" value="TRANSCRIPTIONAL REGULATORY PROTEIN"/>
    <property type="match status" value="1"/>
</dbReference>
<dbReference type="CDD" id="cd07377">
    <property type="entry name" value="WHTH_GntR"/>
    <property type="match status" value="1"/>
</dbReference>
<evidence type="ECO:0000256" key="3">
    <source>
        <dbReference type="ARBA" id="ARBA00023015"/>
    </source>
</evidence>
<dbReference type="InterPro" id="IPR051446">
    <property type="entry name" value="HTH_trans_reg/aminotransferase"/>
</dbReference>
<sequence length="476" mass="51329">MFPLDRDSTVPLSEQIDIRLRAMISERQLLPGVKLTSIRQLATQLQVSPNTVVLAYDRLVADGLVFSRGTTGYFVAESAGAVIDAAPLEAGEAHEPVWLAQQANDLRPGVLQASGGALPMAWLEDAIPTALVQRALSHSGLGMASRCPPQGMSPLRERLAMSMRAQGIGVDASRIMTTYGSTHAIDLIVRTFLKPGDAVIVEDPGYFLLFERLRQAGVRAVPVTRRADGVDLVELEAACVAHQPRLAFLQPVLHNPTGWSSTPANLHRVLRIAEHHGVLIAEDDVHGHFQPGQPTRLAQLSGLEGVIYFSSFCKVLSPALRMGHIAASPALLKPLLRQKISSVLTTPTLNELVLLELLSTGRFRKHAERMQQRLGAARVAAVKALRGAGIQLDSIGDAGIFLWGRVPEGVDVQALVKEAYGQQIVLAPGSNFLAGGAKDDPHIRFNAVTCQNVRLAEYLTPRLSQAGTPRATARQP</sequence>
<dbReference type="EMBL" id="CP015118">
    <property type="protein sequence ID" value="ARN21158.1"/>
    <property type="molecule type" value="Genomic_DNA"/>
</dbReference>
<dbReference type="InterPro" id="IPR036388">
    <property type="entry name" value="WH-like_DNA-bd_sf"/>
</dbReference>
<dbReference type="GO" id="GO:0030170">
    <property type="term" value="F:pyridoxal phosphate binding"/>
    <property type="evidence" value="ECO:0007669"/>
    <property type="project" value="InterPro"/>
</dbReference>
<dbReference type="Gene3D" id="3.40.640.10">
    <property type="entry name" value="Type I PLP-dependent aspartate aminotransferase-like (Major domain)"/>
    <property type="match status" value="1"/>
</dbReference>
<dbReference type="InterPro" id="IPR004839">
    <property type="entry name" value="Aminotransferase_I/II_large"/>
</dbReference>
<dbReference type="KEGG" id="rgu:A4W93_15345"/>
<keyword evidence="2" id="KW-0663">Pyridoxal phosphate</keyword>
<reference evidence="6 7" key="1">
    <citation type="submission" date="2016-04" db="EMBL/GenBank/DDBJ databases">
        <title>Complete genome sequence of natural rubber-degrading, novel Gram-negative bacterium, Rhizobacter gummiphilus strain NS21.</title>
        <authorList>
            <person name="Tabata M."/>
            <person name="Kasai D."/>
            <person name="Fukuda M."/>
        </authorList>
    </citation>
    <scope>NUCLEOTIDE SEQUENCE [LARGE SCALE GENOMIC DNA]</scope>
    <source>
        <strain evidence="6 7">NS21</strain>
    </source>
</reference>
<dbReference type="InterPro" id="IPR036390">
    <property type="entry name" value="WH_DNA-bd_sf"/>
</dbReference>
<dbReference type="InterPro" id="IPR015421">
    <property type="entry name" value="PyrdxlP-dep_Trfase_major"/>
</dbReference>
<dbReference type="AlphaFoldDB" id="A0A1W6LAF9"/>
<accession>A0A1W6LAF9</accession>
<dbReference type="PROSITE" id="PS50949">
    <property type="entry name" value="HTH_GNTR"/>
    <property type="match status" value="1"/>
</dbReference>
<dbReference type="RefSeq" id="WP_085751445.1">
    <property type="nucleotide sequence ID" value="NZ_BSPR01000004.1"/>
</dbReference>
<dbReference type="SUPFAM" id="SSF53383">
    <property type="entry name" value="PLP-dependent transferases"/>
    <property type="match status" value="1"/>
</dbReference>
<dbReference type="Proteomes" id="UP000193427">
    <property type="component" value="Chromosome"/>
</dbReference>
<dbReference type="CDD" id="cd00609">
    <property type="entry name" value="AAT_like"/>
    <property type="match status" value="1"/>
</dbReference>
<comment type="similarity">
    <text evidence="1">In the C-terminal section; belongs to the class-I pyridoxal-phosphate-dependent aminotransferase family.</text>
</comment>
<keyword evidence="3" id="KW-0805">Transcription regulation</keyword>
<dbReference type="Gene3D" id="1.10.10.10">
    <property type="entry name" value="Winged helix-like DNA-binding domain superfamily/Winged helix DNA-binding domain"/>
    <property type="match status" value="1"/>
</dbReference>
<name>A0A1W6LAF9_9BURK</name>
<dbReference type="InterPro" id="IPR015424">
    <property type="entry name" value="PyrdxlP-dep_Trfase"/>
</dbReference>
<dbReference type="InterPro" id="IPR000524">
    <property type="entry name" value="Tscrpt_reg_HTH_GntR"/>
</dbReference>
<dbReference type="Pfam" id="PF00155">
    <property type="entry name" value="Aminotran_1_2"/>
    <property type="match status" value="1"/>
</dbReference>
<evidence type="ECO:0000313" key="6">
    <source>
        <dbReference type="EMBL" id="ARN21158.1"/>
    </source>
</evidence>
<proteinExistence type="inferred from homology"/>
<evidence type="ECO:0000256" key="2">
    <source>
        <dbReference type="ARBA" id="ARBA00022898"/>
    </source>
</evidence>
<dbReference type="SUPFAM" id="SSF46785">
    <property type="entry name" value="Winged helix' DNA-binding domain"/>
    <property type="match status" value="1"/>
</dbReference>
<dbReference type="PANTHER" id="PTHR46577">
    <property type="entry name" value="HTH-TYPE TRANSCRIPTIONAL REGULATORY PROTEIN GABR"/>
    <property type="match status" value="1"/>
</dbReference>
<protein>
    <submittedName>
        <fullName evidence="6">GntR family transcriptional regulator</fullName>
    </submittedName>
</protein>
<dbReference type="Pfam" id="PF00392">
    <property type="entry name" value="GntR"/>
    <property type="match status" value="1"/>
</dbReference>